<reference evidence="2 3" key="1">
    <citation type="submission" date="2024-02" db="EMBL/GenBank/DDBJ databases">
        <title>Draft genome sequence of Collimonas sp. strain H4R21, an effective mineral-weathering bacterial strain isolated from the beech rhizosphere.</title>
        <authorList>
            <person name="Morin E."/>
            <person name="Uroz S."/>
            <person name="Leveau J.H.J."/>
            <person name="Kumar R."/>
            <person name="Rey M.W."/>
            <person name="Pham J."/>
        </authorList>
    </citation>
    <scope>NUCLEOTIDE SEQUENCE [LARGE SCALE GENOMIC DNA]</scope>
    <source>
        <strain evidence="2 3">H4R21</strain>
    </source>
</reference>
<dbReference type="Gene3D" id="3.40.630.30">
    <property type="match status" value="1"/>
</dbReference>
<keyword evidence="3" id="KW-1185">Reference proteome</keyword>
<proteinExistence type="predicted"/>
<dbReference type="InterPro" id="IPR017255">
    <property type="entry name" value="AcTrfase_GNAT_prd"/>
</dbReference>
<dbReference type="PROSITE" id="PS51186">
    <property type="entry name" value="GNAT"/>
    <property type="match status" value="1"/>
</dbReference>
<sequence>MTAHNIRALEPADYPFVSSAVDDWWGGRPVRALVHRIFFDHLNATSYAIGPSDAVQAFLIGFVSQADPKVAYIHFVGVSPAARTGGMARMLYEHFFNVVGAMGCTEVRSITSAVNTGSIKFHRKLGFTLLPGSGEIDGVPVALDYAGEGQHRVLFHKSLSAGVKDGRQAP</sequence>
<gene>
    <name evidence="2" type="ORF">V8G57_09565</name>
</gene>
<dbReference type="CDD" id="cd04301">
    <property type="entry name" value="NAT_SF"/>
    <property type="match status" value="1"/>
</dbReference>
<protein>
    <submittedName>
        <fullName evidence="2">GNAT family N-acetyltransferase</fullName>
    </submittedName>
</protein>
<dbReference type="EMBL" id="JBANDC010000005">
    <property type="protein sequence ID" value="MEM4987633.1"/>
    <property type="molecule type" value="Genomic_DNA"/>
</dbReference>
<dbReference type="SUPFAM" id="SSF55729">
    <property type="entry name" value="Acyl-CoA N-acyltransferases (Nat)"/>
    <property type="match status" value="1"/>
</dbReference>
<comment type="caution">
    <text evidence="2">The sequence shown here is derived from an EMBL/GenBank/DDBJ whole genome shotgun (WGS) entry which is preliminary data.</text>
</comment>
<evidence type="ECO:0000313" key="2">
    <source>
        <dbReference type="EMBL" id="MEM4987633.1"/>
    </source>
</evidence>
<organism evidence="2 3">
    <name type="scientific">Collimonas rhizosphaerae</name>
    <dbReference type="NCBI Taxonomy" id="3126357"/>
    <lineage>
        <taxon>Bacteria</taxon>
        <taxon>Pseudomonadati</taxon>
        <taxon>Pseudomonadota</taxon>
        <taxon>Betaproteobacteria</taxon>
        <taxon>Burkholderiales</taxon>
        <taxon>Oxalobacteraceae</taxon>
        <taxon>Collimonas</taxon>
    </lineage>
</organism>
<dbReference type="PIRSF" id="PIRSF037663">
    <property type="entry name" value="Acetyltransf_GNAT_prd"/>
    <property type="match status" value="1"/>
</dbReference>
<evidence type="ECO:0000259" key="1">
    <source>
        <dbReference type="PROSITE" id="PS51186"/>
    </source>
</evidence>
<name>A0ABU9PUI3_9BURK</name>
<dbReference type="Pfam" id="PF00583">
    <property type="entry name" value="Acetyltransf_1"/>
    <property type="match status" value="1"/>
</dbReference>
<dbReference type="RefSeq" id="WP_342829170.1">
    <property type="nucleotide sequence ID" value="NZ_JBANDC010000005.1"/>
</dbReference>
<accession>A0ABU9PUI3</accession>
<dbReference type="Proteomes" id="UP001495910">
    <property type="component" value="Unassembled WGS sequence"/>
</dbReference>
<dbReference type="InterPro" id="IPR000182">
    <property type="entry name" value="GNAT_dom"/>
</dbReference>
<feature type="domain" description="N-acetyltransferase" evidence="1">
    <location>
        <begin position="4"/>
        <end position="146"/>
    </location>
</feature>
<evidence type="ECO:0000313" key="3">
    <source>
        <dbReference type="Proteomes" id="UP001495910"/>
    </source>
</evidence>
<dbReference type="InterPro" id="IPR016181">
    <property type="entry name" value="Acyl_CoA_acyltransferase"/>
</dbReference>